<keyword evidence="2" id="KW-1185">Reference proteome</keyword>
<accession>A0A1R3KLT5</accession>
<evidence type="ECO:0000313" key="1">
    <source>
        <dbReference type="EMBL" id="OMP07968.1"/>
    </source>
</evidence>
<gene>
    <name evidence="1" type="ORF">COLO4_06891</name>
</gene>
<sequence length="110" mass="11768">MPSDEAQILLKASLRDPLTGSGAGFGEILLQTPRTVSTRTKLMASRSPIPTVGWGELFAPGLFFPHFCLNLMMGMPVGGVGPAEVEWGHWVSLLQPPRGCQIGEIPLLNA</sequence>
<dbReference type="Proteomes" id="UP000187203">
    <property type="component" value="Unassembled WGS sequence"/>
</dbReference>
<evidence type="ECO:0000313" key="2">
    <source>
        <dbReference type="Proteomes" id="UP000187203"/>
    </source>
</evidence>
<proteinExistence type="predicted"/>
<dbReference type="AlphaFoldDB" id="A0A1R3KLT5"/>
<protein>
    <submittedName>
        <fullName evidence="1">Uncharacterized protein</fullName>
    </submittedName>
</protein>
<name>A0A1R3KLT5_9ROSI</name>
<organism evidence="1 2">
    <name type="scientific">Corchorus olitorius</name>
    <dbReference type="NCBI Taxonomy" id="93759"/>
    <lineage>
        <taxon>Eukaryota</taxon>
        <taxon>Viridiplantae</taxon>
        <taxon>Streptophyta</taxon>
        <taxon>Embryophyta</taxon>
        <taxon>Tracheophyta</taxon>
        <taxon>Spermatophyta</taxon>
        <taxon>Magnoliopsida</taxon>
        <taxon>eudicotyledons</taxon>
        <taxon>Gunneridae</taxon>
        <taxon>Pentapetalae</taxon>
        <taxon>rosids</taxon>
        <taxon>malvids</taxon>
        <taxon>Malvales</taxon>
        <taxon>Malvaceae</taxon>
        <taxon>Grewioideae</taxon>
        <taxon>Apeibeae</taxon>
        <taxon>Corchorus</taxon>
    </lineage>
</organism>
<comment type="caution">
    <text evidence="1">The sequence shown here is derived from an EMBL/GenBank/DDBJ whole genome shotgun (WGS) entry which is preliminary data.</text>
</comment>
<dbReference type="EMBL" id="AWUE01012979">
    <property type="protein sequence ID" value="OMP07968.1"/>
    <property type="molecule type" value="Genomic_DNA"/>
</dbReference>
<reference evidence="2" key="1">
    <citation type="submission" date="2013-09" db="EMBL/GenBank/DDBJ databases">
        <title>Corchorus olitorius genome sequencing.</title>
        <authorList>
            <person name="Alam M."/>
            <person name="Haque M.S."/>
            <person name="Islam M.S."/>
            <person name="Emdad E.M."/>
            <person name="Islam M.M."/>
            <person name="Ahmed B."/>
            <person name="Halim A."/>
            <person name="Hossen Q.M.M."/>
            <person name="Hossain M.Z."/>
            <person name="Ahmed R."/>
            <person name="Khan M.M."/>
            <person name="Islam R."/>
            <person name="Rashid M.M."/>
            <person name="Khan S.A."/>
            <person name="Rahman M.S."/>
            <person name="Alam M."/>
            <person name="Yahiya A.S."/>
            <person name="Khan M.S."/>
            <person name="Azam M.S."/>
            <person name="Haque T."/>
            <person name="Lashkar M.Z.H."/>
            <person name="Akhand A.I."/>
            <person name="Morshed G."/>
            <person name="Roy S."/>
            <person name="Uddin K.S."/>
            <person name="Rabeya T."/>
            <person name="Hossain A.S."/>
            <person name="Chowdhury A."/>
            <person name="Snigdha A.R."/>
            <person name="Mortoza M.S."/>
            <person name="Matin S.A."/>
            <person name="Hoque S.M.E."/>
            <person name="Islam M.K."/>
            <person name="Roy D.K."/>
            <person name="Haider R."/>
            <person name="Moosa M.M."/>
            <person name="Elias S.M."/>
            <person name="Hasan A.M."/>
            <person name="Jahan S."/>
            <person name="Shafiuddin M."/>
            <person name="Mahmood N."/>
            <person name="Shommy N.S."/>
        </authorList>
    </citation>
    <scope>NUCLEOTIDE SEQUENCE [LARGE SCALE GENOMIC DNA]</scope>
    <source>
        <strain evidence="2">cv. O-4</strain>
    </source>
</reference>